<dbReference type="InterPro" id="IPR009492">
    <property type="entry name" value="TniQ"/>
</dbReference>
<dbReference type="STRING" id="47866.GA0074694_2117"/>
<proteinExistence type="predicted"/>
<dbReference type="GO" id="GO:0003700">
    <property type="term" value="F:DNA-binding transcription factor activity"/>
    <property type="evidence" value="ECO:0007669"/>
    <property type="project" value="InterPro"/>
</dbReference>
<dbReference type="Gene3D" id="1.10.10.10">
    <property type="entry name" value="Winged helix-like DNA-binding domain superfamily/Winged helix DNA-binding domain"/>
    <property type="match status" value="1"/>
</dbReference>
<dbReference type="InterPro" id="IPR036390">
    <property type="entry name" value="WH_DNA-bd_sf"/>
</dbReference>
<accession>A0A1C6RKP5</accession>
<evidence type="ECO:0000256" key="1">
    <source>
        <dbReference type="SAM" id="MobiDB-lite"/>
    </source>
</evidence>
<gene>
    <name evidence="3" type="ORF">GA0074694_2117</name>
</gene>
<evidence type="ECO:0000259" key="2">
    <source>
        <dbReference type="PROSITE" id="PS50931"/>
    </source>
</evidence>
<dbReference type="SUPFAM" id="SSF46785">
    <property type="entry name" value="Winged helix' DNA-binding domain"/>
    <property type="match status" value="1"/>
</dbReference>
<dbReference type="Proteomes" id="UP000198906">
    <property type="component" value="Unassembled WGS sequence"/>
</dbReference>
<sequence>MIAVDIARTLPLRVGLGTGEALDSWLFRLAHRNGLPFLWLAPTLGFGDRLRVWRNYALSWKLPPSLLRRVEAQTGLPHAALDAAVLDQFDALGWKPIPGSRFCPACLHESDGQWLIRWQLPYTFACLAHRCLLAVLCPHCQRVPRSGISERAGLAPPTHCTLGATRHSRGCNGDLLTRPAPALSGGDPRLSAQAWVNDRLDRTDPAAVTDLRDLDALATWFRHRIDPDELRHLGQDTVTAMITYRDGNHAIKLHHPTGALIAAALTCQAIDLITAEQADDRRHRLAPLLRDVHTQPRSTPARPDRGPMILSHRRLTGLSQPLQHKVLQCIDGQLPVTERLRYRTRTATPRAPQPDLPASDRARWIPQYLWPDWLIRFLPAHGAHATDVAIDIANALLIPGNPVRNLHATGELTAWRNNTSIFLSERAAHHPDTLTAICALADYLDTHGSPIDYRRRRTVFTDVTLTETQWRELTHQTGSHPGRAGRLRSARRYLYQLLTGADLDNRRHRLAFTTAAAKTGLQQFHRALNTPLRAALHRHGAQLLQTAGIDEPLTWSPPAHCVTGLTLPGREPHDIDLTALRQLLDVEHVTITTAARRLGVTAEHVRYAQQQLHRPPDPLAQPPSKTAARRRRERAAELLTRKFDDNATNRSEALRPSRSTIRTPRPRTAQTAARQPLIDPDWLREQAGTLRRTNSDIGAELGISHETVRRHRQRLGIPARATGSAGHTVSTRRHPHLPTDIRHAVEGKRHGWQRLRRFEQVSAHDSINTAATTLGLHHQNLFHQLNRLEADIGAALIDRTDNRYQPMKITARGAGLLDLLTEPDVRQLLDHYAPPKPGNAVANSRSSRK</sequence>
<dbReference type="InterPro" id="IPR000847">
    <property type="entry name" value="LysR_HTH_N"/>
</dbReference>
<dbReference type="PROSITE" id="PS50931">
    <property type="entry name" value="HTH_LYSR"/>
    <property type="match status" value="1"/>
</dbReference>
<feature type="compositionally biased region" description="Basic and acidic residues" evidence="1">
    <location>
        <begin position="646"/>
        <end position="655"/>
    </location>
</feature>
<organism evidence="3 4">
    <name type="scientific">Micromonospora inyonensis</name>
    <dbReference type="NCBI Taxonomy" id="47866"/>
    <lineage>
        <taxon>Bacteria</taxon>
        <taxon>Bacillati</taxon>
        <taxon>Actinomycetota</taxon>
        <taxon>Actinomycetes</taxon>
        <taxon>Micromonosporales</taxon>
        <taxon>Micromonosporaceae</taxon>
        <taxon>Micromonospora</taxon>
    </lineage>
</organism>
<keyword evidence="4" id="KW-1185">Reference proteome</keyword>
<dbReference type="Pfam" id="PF00126">
    <property type="entry name" value="HTH_1"/>
    <property type="match status" value="1"/>
</dbReference>
<dbReference type="AlphaFoldDB" id="A0A1C6RKP5"/>
<evidence type="ECO:0000313" key="4">
    <source>
        <dbReference type="Proteomes" id="UP000198906"/>
    </source>
</evidence>
<dbReference type="EMBL" id="FMHU01000001">
    <property type="protein sequence ID" value="SCL17751.1"/>
    <property type="molecule type" value="Genomic_DNA"/>
</dbReference>
<dbReference type="InterPro" id="IPR036388">
    <property type="entry name" value="WH-like_DNA-bd_sf"/>
</dbReference>
<reference evidence="4" key="1">
    <citation type="submission" date="2016-06" db="EMBL/GenBank/DDBJ databases">
        <authorList>
            <person name="Varghese N."/>
        </authorList>
    </citation>
    <scope>NUCLEOTIDE SEQUENCE [LARGE SCALE GENOMIC DNA]</scope>
    <source>
        <strain evidence="4">DSM 46123</strain>
    </source>
</reference>
<evidence type="ECO:0000313" key="3">
    <source>
        <dbReference type="EMBL" id="SCL17751.1"/>
    </source>
</evidence>
<feature type="domain" description="HTH lysR-type" evidence="2">
    <location>
        <begin position="750"/>
        <end position="807"/>
    </location>
</feature>
<dbReference type="RefSeq" id="WP_091456125.1">
    <property type="nucleotide sequence ID" value="NZ_FMHU01000001.1"/>
</dbReference>
<name>A0A1C6RKP5_9ACTN</name>
<feature type="region of interest" description="Disordered" evidence="1">
    <location>
        <begin position="646"/>
        <end position="674"/>
    </location>
</feature>
<protein>
    <submittedName>
        <fullName evidence="3">Regulatory helix-turn-helix protein, lysR family</fullName>
    </submittedName>
</protein>
<feature type="region of interest" description="Disordered" evidence="1">
    <location>
        <begin position="610"/>
        <end position="633"/>
    </location>
</feature>
<dbReference type="Pfam" id="PF06527">
    <property type="entry name" value="TniQ"/>
    <property type="match status" value="1"/>
</dbReference>
<feature type="compositionally biased region" description="Low complexity" evidence="1">
    <location>
        <begin position="656"/>
        <end position="668"/>
    </location>
</feature>